<comment type="caution">
    <text evidence="1">The sequence shown here is derived from an EMBL/GenBank/DDBJ whole genome shotgun (WGS) entry which is preliminary data.</text>
</comment>
<dbReference type="EMBL" id="JPQT01000097">
    <property type="protein sequence ID" value="KFE52388.1"/>
    <property type="molecule type" value="Genomic_DNA"/>
</dbReference>
<dbReference type="AlphaFoldDB" id="A0A085VAC5"/>
<accession>A0A085VAC5</accession>
<dbReference type="RefSeq" id="WP_047573559.1">
    <property type="nucleotide sequence ID" value="NZ_JPQT01000097.1"/>
</dbReference>
<organism evidence="1 2">
    <name type="scientific">Pseudomonas syringae</name>
    <dbReference type="NCBI Taxonomy" id="317"/>
    <lineage>
        <taxon>Bacteria</taxon>
        <taxon>Pseudomonadati</taxon>
        <taxon>Pseudomonadota</taxon>
        <taxon>Gammaproteobacteria</taxon>
        <taxon>Pseudomonadales</taxon>
        <taxon>Pseudomonadaceae</taxon>
        <taxon>Pseudomonas</taxon>
    </lineage>
</organism>
<protein>
    <recommendedName>
        <fullName evidence="3">Integrase</fullName>
    </recommendedName>
</protein>
<proteinExistence type="predicted"/>
<evidence type="ECO:0000313" key="2">
    <source>
        <dbReference type="Proteomes" id="UP000028643"/>
    </source>
</evidence>
<dbReference type="Proteomes" id="UP000028643">
    <property type="component" value="Unassembled WGS sequence"/>
</dbReference>
<sequence length="630" mass="72521">MHYRSQCEIRLDAQINNATLLADAQRVLALNPIESIIIRFNHRHAFDFGAWCFACRTGGRAWKEVDLSTRLPKRLANLQTLASHIITASLTSIALSSAYTAVTDWTCMASWCEANNRENFLESSELYYEALTKFTAQLNNDHRAYITRKRIHTACRTFGQQIFPEEAYLPAKIPMVQRPRKKQTKTIEPPSEESVKHHLQTSEPLFIGLTDLVINFTLLPVKLKVNQDFAWITPDTRYPMITGKILSNDGVHSTYSPTIDYREGRMRTLEEYKARSVTTGTTHYKTALKAYASRLSIANSTKDNAYRIRLGRYAHDCFVAMFVANTGINESSLRELPWDPNFEIIKDEEIGMRTIKFRANNKAITVRVKARFINHFKKFVQLRSFFCEGIDHPYLFIGFNGNSKSNYRIMDTNILGRLHASMTSLIDYDVPFLSYKQLRNYKDNYTAKKHGHEAARILLGHSERTQRKNYLKANEKNAVDQIGKFNEVVNEFFNNPHSCSTPVGGCNGEGFPQKKVDSQITSEPNCKSESGCLNCIHHKVHANDEDVWKLLSLEYVTKQMIHASSSQEHFNQIHSPTLRQIDQILNEMLIVNPSLQQKLEDLRKDVNDNNNLTDYWQRHLERLVRLKVVS</sequence>
<evidence type="ECO:0008006" key="3">
    <source>
        <dbReference type="Google" id="ProtNLM"/>
    </source>
</evidence>
<name>A0A085VAC5_PSESX</name>
<gene>
    <name evidence="1" type="ORF">IV02_08055</name>
</gene>
<reference evidence="1 2" key="1">
    <citation type="submission" date="2014-07" db="EMBL/GenBank/DDBJ databases">
        <title>Draft Genome Sequences of Environmental Pseudomonas syringae strains.</title>
        <authorList>
            <person name="Baltrus D.A."/>
            <person name="Berge O."/>
            <person name="Morris C."/>
        </authorList>
    </citation>
    <scope>NUCLEOTIDE SEQUENCE [LARGE SCALE GENOMIC DNA]</scope>
    <source>
        <strain evidence="1 2">CEB003</strain>
    </source>
</reference>
<evidence type="ECO:0000313" key="1">
    <source>
        <dbReference type="EMBL" id="KFE52388.1"/>
    </source>
</evidence>
<dbReference type="PATRIC" id="fig|317.174.peg.1641"/>